<gene>
    <name evidence="2" type="ORF">R3P38DRAFT_3530709</name>
</gene>
<evidence type="ECO:0000313" key="2">
    <source>
        <dbReference type="EMBL" id="KAK7026393.1"/>
    </source>
</evidence>
<dbReference type="InterPro" id="IPR046528">
    <property type="entry name" value="DUF6593"/>
</dbReference>
<evidence type="ECO:0000313" key="3">
    <source>
        <dbReference type="Proteomes" id="UP001362999"/>
    </source>
</evidence>
<dbReference type="Pfam" id="PF20236">
    <property type="entry name" value="DUF6593"/>
    <property type="match status" value="1"/>
</dbReference>
<dbReference type="AlphaFoldDB" id="A0AAW0BIY1"/>
<dbReference type="Proteomes" id="UP001362999">
    <property type="component" value="Unassembled WGS sequence"/>
</dbReference>
<comment type="caution">
    <text evidence="2">The sequence shown here is derived from an EMBL/GenBank/DDBJ whole genome shotgun (WGS) entry which is preliminary data.</text>
</comment>
<reference evidence="2 3" key="1">
    <citation type="journal article" date="2024" name="J Genomics">
        <title>Draft genome sequencing and assembly of Favolaschia claudopus CIRM-BRFM 2984 isolated from oak limbs.</title>
        <authorList>
            <person name="Navarro D."/>
            <person name="Drula E."/>
            <person name="Chaduli D."/>
            <person name="Cazenave R."/>
            <person name="Ahrendt S."/>
            <person name="Wang J."/>
            <person name="Lipzen A."/>
            <person name="Daum C."/>
            <person name="Barry K."/>
            <person name="Grigoriev I.V."/>
            <person name="Favel A."/>
            <person name="Rosso M.N."/>
            <person name="Martin F."/>
        </authorList>
    </citation>
    <scope>NUCLEOTIDE SEQUENCE [LARGE SCALE GENOMIC DNA]</scope>
    <source>
        <strain evidence="2 3">CIRM-BRFM 2984</strain>
    </source>
</reference>
<feature type="domain" description="DUF6593" evidence="1">
    <location>
        <begin position="14"/>
        <end position="91"/>
    </location>
</feature>
<organism evidence="2 3">
    <name type="scientific">Favolaschia claudopus</name>
    <dbReference type="NCBI Taxonomy" id="2862362"/>
    <lineage>
        <taxon>Eukaryota</taxon>
        <taxon>Fungi</taxon>
        <taxon>Dikarya</taxon>
        <taxon>Basidiomycota</taxon>
        <taxon>Agaricomycotina</taxon>
        <taxon>Agaricomycetes</taxon>
        <taxon>Agaricomycetidae</taxon>
        <taxon>Agaricales</taxon>
        <taxon>Marasmiineae</taxon>
        <taxon>Mycenaceae</taxon>
        <taxon>Favolaschia</taxon>
    </lineage>
</organism>
<keyword evidence="3" id="KW-1185">Reference proteome</keyword>
<sequence>MSDSLTLTFIDKKLLQTTLIDADNAIHYTLTTTSSGFRGKKITTISAASGSVGLINWREKTFTINGVEKKWEDLKTRSAGVFRTEREWNWGPRPFNLKYHDSHKELLVRCAIPSS</sequence>
<protein>
    <recommendedName>
        <fullName evidence="1">DUF6593 domain-containing protein</fullName>
    </recommendedName>
</protein>
<name>A0AAW0BIY1_9AGAR</name>
<dbReference type="EMBL" id="JAWWNJ010000032">
    <property type="protein sequence ID" value="KAK7026393.1"/>
    <property type="molecule type" value="Genomic_DNA"/>
</dbReference>
<proteinExistence type="predicted"/>
<evidence type="ECO:0000259" key="1">
    <source>
        <dbReference type="Pfam" id="PF20236"/>
    </source>
</evidence>
<accession>A0AAW0BIY1</accession>